<feature type="domain" description="PBP" evidence="8">
    <location>
        <begin position="10"/>
        <end position="309"/>
    </location>
</feature>
<organism evidence="9 10">
    <name type="scientific">Frigoriglobus tundricola</name>
    <dbReference type="NCBI Taxonomy" id="2774151"/>
    <lineage>
        <taxon>Bacteria</taxon>
        <taxon>Pseudomonadati</taxon>
        <taxon>Planctomycetota</taxon>
        <taxon>Planctomycetia</taxon>
        <taxon>Gemmatales</taxon>
        <taxon>Gemmataceae</taxon>
        <taxon>Frigoriglobus</taxon>
    </lineage>
</organism>
<evidence type="ECO:0000313" key="9">
    <source>
        <dbReference type="EMBL" id="QJX00916.1"/>
    </source>
</evidence>
<sequence>MACSPNPEEVTLQGSGATFPAPLYKRWFLEIYRSSGDLTRINYQAIGSGAGTRQFREGLTDFGASDDVKKDDLTQIAEARKSEAMALPMTAGTIVLAHNVPPLAQAGKVLLLTRANLIDILLGEITKWNDVRLTTLNASLRGYEKDIMWVRRSDGSGTTAAFTKHLAAIDPKRWTKELTGKAPDWPVPGIGAKGNDGVSAIIGQTPGTIGYVEFGYAGLSKLAFAAIQNKHGEFVRPKRVVDPNDPAHTSDEGPHEGPTPDQIALGSAKLPPDFLISVADPATKNAYPIATYTWMLVVKDQRSAKAARALGDMLVWGLTQGQQIADRLDYVPLPEAITRDVLAAVRRAFPGAGSAT</sequence>
<gene>
    <name evidence="9" type="ORF">FTUN_8554</name>
</gene>
<dbReference type="EMBL" id="CP053452">
    <property type="protein sequence ID" value="QJX00916.1"/>
    <property type="molecule type" value="Genomic_DNA"/>
</dbReference>
<evidence type="ECO:0000256" key="5">
    <source>
        <dbReference type="ARBA" id="ARBA00022592"/>
    </source>
</evidence>
<evidence type="ECO:0000256" key="4">
    <source>
        <dbReference type="ARBA" id="ARBA00022448"/>
    </source>
</evidence>
<accession>A0A6M5Z496</accession>
<dbReference type="InterPro" id="IPR005673">
    <property type="entry name" value="ABC_phos-bd_PstS"/>
</dbReference>
<dbReference type="Gene3D" id="3.40.190.10">
    <property type="entry name" value="Periplasmic binding protein-like II"/>
    <property type="match status" value="2"/>
</dbReference>
<evidence type="ECO:0000256" key="3">
    <source>
        <dbReference type="ARBA" id="ARBA00011529"/>
    </source>
</evidence>
<name>A0A6M5Z496_9BACT</name>
<dbReference type="KEGG" id="ftj:FTUN_8554"/>
<dbReference type="GO" id="GO:0042301">
    <property type="term" value="F:phosphate ion binding"/>
    <property type="evidence" value="ECO:0007669"/>
    <property type="project" value="InterPro"/>
</dbReference>
<dbReference type="GO" id="GO:0035435">
    <property type="term" value="P:phosphate ion transmembrane transport"/>
    <property type="evidence" value="ECO:0007669"/>
    <property type="project" value="InterPro"/>
</dbReference>
<dbReference type="Proteomes" id="UP000503447">
    <property type="component" value="Chromosome"/>
</dbReference>
<proteinExistence type="inferred from homology"/>
<dbReference type="PIRSF" id="PIRSF002756">
    <property type="entry name" value="PstS"/>
    <property type="match status" value="1"/>
</dbReference>
<dbReference type="PANTHER" id="PTHR42996:SF1">
    <property type="entry name" value="PHOSPHATE-BINDING PROTEIN PSTS"/>
    <property type="match status" value="1"/>
</dbReference>
<dbReference type="PANTHER" id="PTHR42996">
    <property type="entry name" value="PHOSPHATE-BINDING PROTEIN PSTS"/>
    <property type="match status" value="1"/>
</dbReference>
<evidence type="ECO:0000313" key="10">
    <source>
        <dbReference type="Proteomes" id="UP000503447"/>
    </source>
</evidence>
<dbReference type="SUPFAM" id="SSF53850">
    <property type="entry name" value="Periplasmic binding protein-like II"/>
    <property type="match status" value="1"/>
</dbReference>
<dbReference type="GO" id="GO:0043190">
    <property type="term" value="C:ATP-binding cassette (ABC) transporter complex"/>
    <property type="evidence" value="ECO:0007669"/>
    <property type="project" value="InterPro"/>
</dbReference>
<comment type="similarity">
    <text evidence="2 6">Belongs to the PstS family.</text>
</comment>
<keyword evidence="10" id="KW-1185">Reference proteome</keyword>
<evidence type="ECO:0000259" key="8">
    <source>
        <dbReference type="Pfam" id="PF12849"/>
    </source>
</evidence>
<dbReference type="NCBIfam" id="TIGR00975">
    <property type="entry name" value="3a0107s03"/>
    <property type="match status" value="1"/>
</dbReference>
<dbReference type="CDD" id="cd13565">
    <property type="entry name" value="PBP2_PstS"/>
    <property type="match status" value="1"/>
</dbReference>
<evidence type="ECO:0000256" key="1">
    <source>
        <dbReference type="ARBA" id="ARBA00002841"/>
    </source>
</evidence>
<dbReference type="Pfam" id="PF12849">
    <property type="entry name" value="PBP_like_2"/>
    <property type="match status" value="1"/>
</dbReference>
<comment type="function">
    <text evidence="1">Part of the ABC transporter complex PstSACB involved in phosphate import.</text>
</comment>
<comment type="subunit">
    <text evidence="3">The complex is composed of two ATP-binding proteins (PstB), two transmembrane proteins (PstC and PstA) and a solute-binding protein (PstS).</text>
</comment>
<dbReference type="InterPro" id="IPR050962">
    <property type="entry name" value="Phosphate-bind_PstS"/>
</dbReference>
<keyword evidence="5 6" id="KW-0592">Phosphate transport</keyword>
<evidence type="ECO:0000256" key="6">
    <source>
        <dbReference type="PIRNR" id="PIRNR002756"/>
    </source>
</evidence>
<protein>
    <recommendedName>
        <fullName evidence="6">Phosphate-binding protein</fullName>
    </recommendedName>
</protein>
<evidence type="ECO:0000256" key="2">
    <source>
        <dbReference type="ARBA" id="ARBA00008725"/>
    </source>
</evidence>
<reference evidence="10" key="1">
    <citation type="submission" date="2020-05" db="EMBL/GenBank/DDBJ databases">
        <title>Frigoriglobus tundricola gen. nov., sp. nov., a psychrotolerant cellulolytic planctomycete of the family Gemmataceae with two divergent copies of 16S rRNA gene.</title>
        <authorList>
            <person name="Kulichevskaya I.S."/>
            <person name="Ivanova A.A."/>
            <person name="Naumoff D.G."/>
            <person name="Beletsky A.V."/>
            <person name="Rijpstra W.I.C."/>
            <person name="Sinninghe Damste J.S."/>
            <person name="Mardanov A.V."/>
            <person name="Ravin N.V."/>
            <person name="Dedysh S.N."/>
        </authorList>
    </citation>
    <scope>NUCLEOTIDE SEQUENCE [LARGE SCALE GENOMIC DNA]</scope>
    <source>
        <strain evidence="10">PL17</strain>
    </source>
</reference>
<keyword evidence="4 6" id="KW-0813">Transport</keyword>
<dbReference type="InterPro" id="IPR024370">
    <property type="entry name" value="PBP_domain"/>
</dbReference>
<dbReference type="AlphaFoldDB" id="A0A6M5Z496"/>
<feature type="region of interest" description="Disordered" evidence="7">
    <location>
        <begin position="236"/>
        <end position="264"/>
    </location>
</feature>
<dbReference type="RefSeq" id="WP_171475567.1">
    <property type="nucleotide sequence ID" value="NZ_CP053452.2"/>
</dbReference>
<evidence type="ECO:0000256" key="7">
    <source>
        <dbReference type="SAM" id="MobiDB-lite"/>
    </source>
</evidence>